<dbReference type="RefSeq" id="WP_165610495.1">
    <property type="nucleotide sequence ID" value="NZ_FQWM01000002.1"/>
</dbReference>
<dbReference type="GO" id="GO:0016757">
    <property type="term" value="F:glycosyltransferase activity"/>
    <property type="evidence" value="ECO:0007669"/>
    <property type="project" value="TreeGrafter"/>
</dbReference>
<keyword evidence="2" id="KW-0808">Transferase</keyword>
<dbReference type="EMBL" id="FQWM01000002">
    <property type="protein sequence ID" value="SHG95724.1"/>
    <property type="molecule type" value="Genomic_DNA"/>
</dbReference>
<dbReference type="SUPFAM" id="SSF53756">
    <property type="entry name" value="UDP-Glycosyltransferase/glycogen phosphorylase"/>
    <property type="match status" value="1"/>
</dbReference>
<dbReference type="PANTHER" id="PTHR12526:SF638">
    <property type="entry name" value="SPORE COAT PROTEIN SA"/>
    <property type="match status" value="1"/>
</dbReference>
<keyword evidence="3" id="KW-1185">Reference proteome</keyword>
<dbReference type="Pfam" id="PF13692">
    <property type="entry name" value="Glyco_trans_1_4"/>
    <property type="match status" value="1"/>
</dbReference>
<gene>
    <name evidence="2" type="ORF">SAMN04488044_1690</name>
</gene>
<organism evidence="2 3">
    <name type="scientific">Cognatishimia maritima</name>
    <dbReference type="NCBI Taxonomy" id="870908"/>
    <lineage>
        <taxon>Bacteria</taxon>
        <taxon>Pseudomonadati</taxon>
        <taxon>Pseudomonadota</taxon>
        <taxon>Alphaproteobacteria</taxon>
        <taxon>Rhodobacterales</taxon>
        <taxon>Paracoccaceae</taxon>
        <taxon>Cognatishimia</taxon>
    </lineage>
</organism>
<dbReference type="InterPro" id="IPR011990">
    <property type="entry name" value="TPR-like_helical_dom_sf"/>
</dbReference>
<accession>A0A1M5P1L5</accession>
<feature type="domain" description="Glycosyltransferase subfamily 4-like N-terminal" evidence="1">
    <location>
        <begin position="387"/>
        <end position="574"/>
    </location>
</feature>
<sequence length="781" mass="86737">MLSSYTQVRSQLLELCDQRRFSTARLYLAGAGYDPAKNPTLWEFLARDCKQNGSEKLAHQIRQEIWAAGVRLGELAIVEVDYLTARDELEEAEFILTSAFGFDSTIPEVKRRLGQIYLRKSVLEMKGERIRFDKQAVIDLAADFALETPSDVKMIVDLLRNSEEFAKAKEVNDRGQEMFPNDLFLRTRNARILEMLNDLKGAAQVWEDLCLEGERFLGTALLRLEILYTRLERAEDVARIRSQLVLAKITPLERLRFALQAGQIGMAYALAEHIGLDGTAAKDLSRSDQQQFCDALLDHGEIGLVVWLRRRRLTLSTRARNLLDNLGFAVGGARDMPDDVAEAREIRSPNFLLPIERTLKMSDKPAGWPGIGKEPERILLVNSTLGIGGAERQFVEMVRALIEQGISKERIDVAIFSLAADRGHAHFLPALEALGVDIFDLSDESRPSAPIPDDINVFLQALPARLRADCTALWKLVNQLNPHVLHGWQDRSAAASGVIGTIQSVERVVMSFRNMSPITRRIGTLAENQALFQAFAEKENFVFTANSNRAAKDYDDWLGSEESKVLTIYNALDTGGLPDLVVPTGGAAMPIPAPGQRLRIGGVFRMAINKRPLLWLRTLAHLRGIYNVEFTPVLFGSGPLMSEVEAEAERLGLHDLDIRQEVIDLKEIYESFDVLLLMSSVEGLPNVLLEAQAMGKPVVTCDVGGSAEAVKSGGKGAGLVMPMDVAPDVAAAQINDWLQSLTDAPPMLLRRFVEEKFSREKLGRDTYLSYLGLPLGVDHVS</sequence>
<dbReference type="SUPFAM" id="SSF48452">
    <property type="entry name" value="TPR-like"/>
    <property type="match status" value="1"/>
</dbReference>
<dbReference type="AlphaFoldDB" id="A0A1M5P1L5"/>
<evidence type="ECO:0000259" key="1">
    <source>
        <dbReference type="Pfam" id="PF13439"/>
    </source>
</evidence>
<reference evidence="3" key="1">
    <citation type="submission" date="2016-11" db="EMBL/GenBank/DDBJ databases">
        <authorList>
            <person name="Varghese N."/>
            <person name="Submissions S."/>
        </authorList>
    </citation>
    <scope>NUCLEOTIDE SEQUENCE [LARGE SCALE GENOMIC DNA]</scope>
    <source>
        <strain evidence="3">DSM 28223</strain>
    </source>
</reference>
<dbReference type="PANTHER" id="PTHR12526">
    <property type="entry name" value="GLYCOSYLTRANSFERASE"/>
    <property type="match status" value="1"/>
</dbReference>
<proteinExistence type="predicted"/>
<protein>
    <submittedName>
        <fullName evidence="2">Glycosyltransferase involved in cell wall bisynthesis</fullName>
    </submittedName>
</protein>
<dbReference type="Pfam" id="PF13439">
    <property type="entry name" value="Glyco_transf_4"/>
    <property type="match status" value="1"/>
</dbReference>
<dbReference type="STRING" id="870908.SAMN04488044_1690"/>
<evidence type="ECO:0000313" key="2">
    <source>
        <dbReference type="EMBL" id="SHG95724.1"/>
    </source>
</evidence>
<dbReference type="InterPro" id="IPR028098">
    <property type="entry name" value="Glyco_trans_4-like_N"/>
</dbReference>
<name>A0A1M5P1L5_9RHOB</name>
<dbReference type="Proteomes" id="UP000184211">
    <property type="component" value="Unassembled WGS sequence"/>
</dbReference>
<evidence type="ECO:0000313" key="3">
    <source>
        <dbReference type="Proteomes" id="UP000184211"/>
    </source>
</evidence>
<dbReference type="Gene3D" id="3.40.50.2000">
    <property type="entry name" value="Glycogen Phosphorylase B"/>
    <property type="match status" value="2"/>
</dbReference>